<dbReference type="AlphaFoldDB" id="A0AAD9PQ71"/>
<reference evidence="2" key="2">
    <citation type="journal article" date="2023" name="Science">
        <title>Genomic signatures of disease resistance in endangered staghorn corals.</title>
        <authorList>
            <person name="Vollmer S.V."/>
            <person name="Selwyn J.D."/>
            <person name="Despard B.A."/>
            <person name="Roesel C.L."/>
        </authorList>
    </citation>
    <scope>NUCLEOTIDE SEQUENCE</scope>
    <source>
        <strain evidence="2">K2</strain>
    </source>
</reference>
<protein>
    <recommendedName>
        <fullName evidence="1">TLDc domain-containing protein</fullName>
    </recommendedName>
</protein>
<evidence type="ECO:0000313" key="4">
    <source>
        <dbReference type="Proteomes" id="UP001249851"/>
    </source>
</evidence>
<dbReference type="PROSITE" id="PS51886">
    <property type="entry name" value="TLDC"/>
    <property type="match status" value="1"/>
</dbReference>
<dbReference type="Proteomes" id="UP001249851">
    <property type="component" value="Unassembled WGS sequence"/>
</dbReference>
<evidence type="ECO:0000259" key="1">
    <source>
        <dbReference type="PROSITE" id="PS51886"/>
    </source>
</evidence>
<proteinExistence type="predicted"/>
<keyword evidence="4" id="KW-1185">Reference proteome</keyword>
<dbReference type="EMBL" id="JARQWQ010000185">
    <property type="protein sequence ID" value="KAK2547417.1"/>
    <property type="molecule type" value="Genomic_DNA"/>
</dbReference>
<sequence length="186" mass="20606">MIINSTIISNNLFFRAELASFLAPAVGQLESKWKLCYNALASGWEPKIFHRNCDNKTHTVTIIGKSANVFGGYTDIPWESPSSGTWGETLNAFIFFLKESERLPPFKCFAKDKSKAIYKSSGYGPIFGEDTGLHICSKFSQGRAEAKVTISESYSVPAEVNDKYNVLAGTAAACFLHDNYEVFYLA</sequence>
<accession>A0AAD9PQ71</accession>
<evidence type="ECO:0000313" key="3">
    <source>
        <dbReference type="EMBL" id="KAK2547417.1"/>
    </source>
</evidence>
<gene>
    <name evidence="3" type="ORF">P5673_032585</name>
    <name evidence="2" type="ORF">P5673_033293</name>
</gene>
<dbReference type="InterPro" id="IPR006571">
    <property type="entry name" value="TLDc_dom"/>
</dbReference>
<comment type="caution">
    <text evidence="2">The sequence shown here is derived from an EMBL/GenBank/DDBJ whole genome shotgun (WGS) entry which is preliminary data.</text>
</comment>
<organism evidence="2 4">
    <name type="scientific">Acropora cervicornis</name>
    <name type="common">Staghorn coral</name>
    <dbReference type="NCBI Taxonomy" id="6130"/>
    <lineage>
        <taxon>Eukaryota</taxon>
        <taxon>Metazoa</taxon>
        <taxon>Cnidaria</taxon>
        <taxon>Anthozoa</taxon>
        <taxon>Hexacorallia</taxon>
        <taxon>Scleractinia</taxon>
        <taxon>Astrocoeniina</taxon>
        <taxon>Acroporidae</taxon>
        <taxon>Acropora</taxon>
    </lineage>
</organism>
<dbReference type="EMBL" id="JARQWQ010000236">
    <property type="protein sequence ID" value="KAK2546957.1"/>
    <property type="molecule type" value="Genomic_DNA"/>
</dbReference>
<reference evidence="2" key="1">
    <citation type="journal article" date="2023" name="G3 (Bethesda)">
        <title>Whole genome assembly and annotation of the endangered Caribbean coral Acropora cervicornis.</title>
        <authorList>
            <person name="Selwyn J.D."/>
            <person name="Vollmer S.V."/>
        </authorList>
    </citation>
    <scope>NUCLEOTIDE SEQUENCE</scope>
    <source>
        <strain evidence="2">K2</strain>
    </source>
</reference>
<evidence type="ECO:0000313" key="2">
    <source>
        <dbReference type="EMBL" id="KAK2546957.1"/>
    </source>
</evidence>
<feature type="domain" description="TLDc" evidence="1">
    <location>
        <begin position="6"/>
        <end position="186"/>
    </location>
</feature>
<name>A0AAD9PQ71_ACRCE</name>
<dbReference type="Pfam" id="PF07534">
    <property type="entry name" value="TLD"/>
    <property type="match status" value="1"/>
</dbReference>